<accession>A0A1G2P1J6</accession>
<dbReference type="Pfam" id="PF13177">
    <property type="entry name" value="DNA_pol3_delta2"/>
    <property type="match status" value="1"/>
</dbReference>
<reference evidence="1 2" key="1">
    <citation type="journal article" date="2016" name="Nat. Commun.">
        <title>Thousands of microbial genomes shed light on interconnected biogeochemical processes in an aquifer system.</title>
        <authorList>
            <person name="Anantharaman K."/>
            <person name="Brown C.T."/>
            <person name="Hug L.A."/>
            <person name="Sharon I."/>
            <person name="Castelle C.J."/>
            <person name="Probst A.J."/>
            <person name="Thomas B.C."/>
            <person name="Singh A."/>
            <person name="Wilkins M.J."/>
            <person name="Karaoz U."/>
            <person name="Brodie E.L."/>
            <person name="Williams K.H."/>
            <person name="Hubbard S.S."/>
            <person name="Banfield J.F."/>
        </authorList>
    </citation>
    <scope>NUCLEOTIDE SEQUENCE [LARGE SCALE GENOMIC DNA]</scope>
</reference>
<evidence type="ECO:0008006" key="3">
    <source>
        <dbReference type="Google" id="ProtNLM"/>
    </source>
</evidence>
<proteinExistence type="predicted"/>
<dbReference type="Proteomes" id="UP000177269">
    <property type="component" value="Unassembled WGS sequence"/>
</dbReference>
<dbReference type="SUPFAM" id="SSF52540">
    <property type="entry name" value="P-loop containing nucleoside triphosphate hydrolases"/>
    <property type="match status" value="1"/>
</dbReference>
<evidence type="ECO:0000313" key="1">
    <source>
        <dbReference type="EMBL" id="OHA42216.1"/>
    </source>
</evidence>
<sequence length="225" mass="25545">MFDTEKMHHAYCIEGKKEAVLPELLNMLEKKLKFATTGNPDFHLEEFQSLGIDESRVIKAMSQYMSFSGTKKIFVIAASFINKEAQNSLLKIFEEPTEGCHFFLILPTSQILLPTLRSRMEVVRMMKGEAEDGRRYAAGSAEEFVRADIPERLRMAGRVAEIEDKRAVIDFIADMEACLRGRMDSKSSDVSKKAEAIAEVLKMKRYLFDRGASAKMILEYLALVV</sequence>
<protein>
    <recommendedName>
        <fullName evidence="3">DNA polymerase III subunit delta</fullName>
    </recommendedName>
</protein>
<dbReference type="Gene3D" id="3.40.50.300">
    <property type="entry name" value="P-loop containing nucleotide triphosphate hydrolases"/>
    <property type="match status" value="1"/>
</dbReference>
<comment type="caution">
    <text evidence="1">The sequence shown here is derived from an EMBL/GenBank/DDBJ whole genome shotgun (WGS) entry which is preliminary data.</text>
</comment>
<dbReference type="EMBL" id="MHSK01000017">
    <property type="protein sequence ID" value="OHA42216.1"/>
    <property type="molecule type" value="Genomic_DNA"/>
</dbReference>
<name>A0A1G2P1J6_9BACT</name>
<organism evidence="1 2">
    <name type="scientific">Candidatus Taylorbacteria bacterium RIFCSPLOWO2_12_FULL_43_20</name>
    <dbReference type="NCBI Taxonomy" id="1802332"/>
    <lineage>
        <taxon>Bacteria</taxon>
        <taxon>Candidatus Tayloriibacteriota</taxon>
    </lineage>
</organism>
<dbReference type="InterPro" id="IPR027417">
    <property type="entry name" value="P-loop_NTPase"/>
</dbReference>
<evidence type="ECO:0000313" key="2">
    <source>
        <dbReference type="Proteomes" id="UP000177269"/>
    </source>
</evidence>
<gene>
    <name evidence="1" type="ORF">A3G52_00490</name>
</gene>
<dbReference type="AlphaFoldDB" id="A0A1G2P1J6"/>